<evidence type="ECO:0000313" key="6">
    <source>
        <dbReference type="EMBL" id="MCA9390339.1"/>
    </source>
</evidence>
<feature type="region of interest" description="Disordered" evidence="3">
    <location>
        <begin position="31"/>
        <end position="51"/>
    </location>
</feature>
<keyword evidence="2" id="KW-0732">Signal</keyword>
<dbReference type="Gene3D" id="2.60.120.260">
    <property type="entry name" value="Galactose-binding domain-like"/>
    <property type="match status" value="1"/>
</dbReference>
<dbReference type="Pfam" id="PF01522">
    <property type="entry name" value="Polysacc_deac_1"/>
    <property type="match status" value="1"/>
</dbReference>
<organism evidence="6 7">
    <name type="scientific">candidate division WWE3 bacterium</name>
    <dbReference type="NCBI Taxonomy" id="2053526"/>
    <lineage>
        <taxon>Bacteria</taxon>
        <taxon>Katanobacteria</taxon>
    </lineage>
</organism>
<keyword evidence="4" id="KW-0812">Transmembrane</keyword>
<dbReference type="SUPFAM" id="SSF88713">
    <property type="entry name" value="Glycoside hydrolase/deacetylase"/>
    <property type="match status" value="1"/>
</dbReference>
<dbReference type="CDD" id="cd10970">
    <property type="entry name" value="CE4_DAC_u1_6s"/>
    <property type="match status" value="1"/>
</dbReference>
<feature type="domain" description="NodB homology" evidence="5">
    <location>
        <begin position="395"/>
        <end position="510"/>
    </location>
</feature>
<keyword evidence="4" id="KW-0472">Membrane</keyword>
<dbReference type="GO" id="GO:0005576">
    <property type="term" value="C:extracellular region"/>
    <property type="evidence" value="ECO:0007669"/>
    <property type="project" value="UniProtKB-SubCell"/>
</dbReference>
<dbReference type="PANTHER" id="PTHR34216">
    <property type="match status" value="1"/>
</dbReference>
<evidence type="ECO:0000256" key="1">
    <source>
        <dbReference type="ARBA" id="ARBA00004613"/>
    </source>
</evidence>
<dbReference type="GO" id="GO:0005975">
    <property type="term" value="P:carbohydrate metabolic process"/>
    <property type="evidence" value="ECO:0007669"/>
    <property type="project" value="InterPro"/>
</dbReference>
<accession>A0A955RPK4</accession>
<comment type="subcellular location">
    <subcellularLocation>
        <location evidence="1">Secreted</location>
    </subcellularLocation>
</comment>
<gene>
    <name evidence="6" type="ORF">KC571_02940</name>
</gene>
<protein>
    <submittedName>
        <fullName evidence="6">Polysaccharide deacetylase family protein</fullName>
    </submittedName>
</protein>
<dbReference type="EMBL" id="JAGQKX010000071">
    <property type="protein sequence ID" value="MCA9390339.1"/>
    <property type="molecule type" value="Genomic_DNA"/>
</dbReference>
<dbReference type="InterPro" id="IPR002509">
    <property type="entry name" value="NODB_dom"/>
</dbReference>
<evidence type="ECO:0000313" key="7">
    <source>
        <dbReference type="Proteomes" id="UP000701698"/>
    </source>
</evidence>
<keyword evidence="4" id="KW-1133">Transmembrane helix</keyword>
<feature type="non-terminal residue" evidence="6">
    <location>
        <position position="1"/>
    </location>
</feature>
<evidence type="ECO:0000256" key="3">
    <source>
        <dbReference type="SAM" id="MobiDB-lite"/>
    </source>
</evidence>
<dbReference type="InterPro" id="IPR051398">
    <property type="entry name" value="Polysacch_Deacetylase"/>
</dbReference>
<dbReference type="AlphaFoldDB" id="A0A955RPK4"/>
<dbReference type="Gene3D" id="3.20.20.370">
    <property type="entry name" value="Glycoside hydrolase/deacetylase"/>
    <property type="match status" value="1"/>
</dbReference>
<evidence type="ECO:0000256" key="2">
    <source>
        <dbReference type="ARBA" id="ARBA00022729"/>
    </source>
</evidence>
<feature type="transmembrane region" description="Helical" evidence="4">
    <location>
        <begin position="7"/>
        <end position="25"/>
    </location>
</feature>
<evidence type="ECO:0000256" key="4">
    <source>
        <dbReference type="SAM" id="Phobius"/>
    </source>
</evidence>
<dbReference type="GO" id="GO:0016810">
    <property type="term" value="F:hydrolase activity, acting on carbon-nitrogen (but not peptide) bonds"/>
    <property type="evidence" value="ECO:0007669"/>
    <property type="project" value="InterPro"/>
</dbReference>
<dbReference type="Proteomes" id="UP000701698">
    <property type="component" value="Unassembled WGS sequence"/>
</dbReference>
<reference evidence="6" key="2">
    <citation type="journal article" date="2021" name="Microbiome">
        <title>Successional dynamics and alternative stable states in a saline activated sludge microbial community over 9 years.</title>
        <authorList>
            <person name="Wang Y."/>
            <person name="Ye J."/>
            <person name="Ju F."/>
            <person name="Liu L."/>
            <person name="Boyd J.A."/>
            <person name="Deng Y."/>
            <person name="Parks D.H."/>
            <person name="Jiang X."/>
            <person name="Yin X."/>
            <person name="Woodcroft B.J."/>
            <person name="Tyson G.W."/>
            <person name="Hugenholtz P."/>
            <person name="Polz M.F."/>
            <person name="Zhang T."/>
        </authorList>
    </citation>
    <scope>NUCLEOTIDE SEQUENCE</scope>
    <source>
        <strain evidence="6">HKST-UBA01</strain>
    </source>
</reference>
<reference evidence="6" key="1">
    <citation type="submission" date="2020-04" db="EMBL/GenBank/DDBJ databases">
        <authorList>
            <person name="Zhang T."/>
        </authorList>
    </citation>
    <scope>NUCLEOTIDE SEQUENCE</scope>
    <source>
        <strain evidence="6">HKST-UBA01</strain>
    </source>
</reference>
<dbReference type="PANTHER" id="PTHR34216:SF3">
    <property type="entry name" value="POLY-BETA-1,6-N-ACETYL-D-GLUCOSAMINE N-DEACETYLASE"/>
    <property type="match status" value="1"/>
</dbReference>
<evidence type="ECO:0000259" key="5">
    <source>
        <dbReference type="Pfam" id="PF01522"/>
    </source>
</evidence>
<proteinExistence type="predicted"/>
<name>A0A955RPK4_UNCKA</name>
<sequence>IKKTSTFILTLLTVCSIGFYLYYISPFGEPNPSNPQAEEEPTPTPTASTSQFVDVGNFEGSDLQTLLDKRYVQVAGEVDPLWSSEKSDYSTTSEIIALLSSTYIGTVDATQYYTKIEVNSLLATLAASDHTHLDDFYSRIAIDTLLDEKSDSSHNHNDLYYTQSQITGLLSDKSDSDHTHDGRYYTESEIDALLSLKADTTHNHDSSYYTQSQVDTSLAETLAQASYNKLLPIQNNFSRVDQMESGWTNFYGNGTISFDTSDYISGAGSLKIVTSSNASNSGARKYVTPDEDWSGKAIKIHVKASDWSQIQEVRILISTSGQFVSHFYTNLNPVLTYPENHDNEWLELVMPTSSFLEVNSPDWSTVNQLIVRAIGVNGQTPTVWFDEYALVDNPSGAMLSVTFDDGHSSDYTLAREVMDTYGYKGSLFIIPDLIGTSGRMTQSQVDTMHTLGWDISGHGDTDLTSLSLSAAEDDLINTKEYLISNGYRGGDLYAYPNGAHNEAIRNLTQKYFGLSRTIANFNQPITYMSPMMLHSRVVHDYDSTVTINGWIDDAVANNEWLILTFHRIVSGTPTSSIEYQQSDFQTVIDYANSVGIPVMPMTQAIRTFSKY</sequence>
<comment type="caution">
    <text evidence="6">The sequence shown here is derived from an EMBL/GenBank/DDBJ whole genome shotgun (WGS) entry which is preliminary data.</text>
</comment>
<dbReference type="InterPro" id="IPR011330">
    <property type="entry name" value="Glyco_hydro/deAcase_b/a-brl"/>
</dbReference>